<feature type="domain" description="PKD" evidence="3">
    <location>
        <begin position="101"/>
        <end position="141"/>
    </location>
</feature>
<dbReference type="Proteomes" id="UP001432312">
    <property type="component" value="Chromosome"/>
</dbReference>
<evidence type="ECO:0000256" key="1">
    <source>
        <dbReference type="SAM" id="MobiDB-lite"/>
    </source>
</evidence>
<name>A0ABZ1QCA3_9ACTN</name>
<dbReference type="GeneID" id="95497979"/>
<evidence type="ECO:0000313" key="5">
    <source>
        <dbReference type="Proteomes" id="UP001432312"/>
    </source>
</evidence>
<evidence type="ECO:0000313" key="4">
    <source>
        <dbReference type="EMBL" id="WUN80264.1"/>
    </source>
</evidence>
<evidence type="ECO:0000256" key="2">
    <source>
        <dbReference type="SAM" id="SignalP"/>
    </source>
</evidence>
<dbReference type="PROSITE" id="PS50093">
    <property type="entry name" value="PKD"/>
    <property type="match status" value="1"/>
</dbReference>
<accession>A0ABZ1QCA3</accession>
<sequence>MTAALVAAGLGLSPTMASATEGPSKAVAPSPAKAEGAAAKTFHSPADRTVRTALPGARNKAAEDHTGIAVAIEGRSFSAYGLELETRITGPDGVTLDVVVDWGDGKTEKTTVKGSGELVHGHTYAEVGNYTVKVTATDTANAVRGANEIAFVTPGSKFTPHAPTRLLDTRDGTGTKAGKVAARGATRVKVAGNSGIPAGVEAVALNVTVTNTTAGGHITVWPGGKGSERPETSNLNYTAGQSVPNMVIVPVGADGQVELFNGGWESVDLVADVTGYFTRSAASGYTSMTPARFVDTREGLGTAKGQLAGRATFATQISDLRGVPKGITAVALNVTVTDPKEAGHLSVFPGGGQAPTASNLNFTAGQTVANSVIVPVGPDGRLSVFNGAWAGTDVVVDVVGYYSKDSKAAYRPIGPWRTLDTRDPESWWPGGRLPARGYIPQWYSPDDHAGDEALVLNTTVTNTVDPGFLSVAPSPFPWLVNDQPGAPVPTRPGSSSLNWTKGATVANLVQAGDGEHGIVHFWNQGWKDADLIVDLFGVYETD</sequence>
<feature type="signal peptide" evidence="2">
    <location>
        <begin position="1"/>
        <end position="19"/>
    </location>
</feature>
<proteinExistence type="predicted"/>
<dbReference type="CDD" id="cd00146">
    <property type="entry name" value="PKD"/>
    <property type="match status" value="1"/>
</dbReference>
<gene>
    <name evidence="4" type="ORF">OHA91_18055</name>
</gene>
<dbReference type="EMBL" id="CP108036">
    <property type="protein sequence ID" value="WUN80264.1"/>
    <property type="molecule type" value="Genomic_DNA"/>
</dbReference>
<protein>
    <submittedName>
        <fullName evidence="4">PKD domain-containing protein</fullName>
    </submittedName>
</protein>
<dbReference type="InterPro" id="IPR013783">
    <property type="entry name" value="Ig-like_fold"/>
</dbReference>
<organism evidence="4 5">
    <name type="scientific">Streptomyces erythrochromogenes</name>
    <dbReference type="NCBI Taxonomy" id="285574"/>
    <lineage>
        <taxon>Bacteria</taxon>
        <taxon>Bacillati</taxon>
        <taxon>Actinomycetota</taxon>
        <taxon>Actinomycetes</taxon>
        <taxon>Kitasatosporales</taxon>
        <taxon>Streptomycetaceae</taxon>
        <taxon>Streptomyces</taxon>
    </lineage>
</organism>
<keyword evidence="5" id="KW-1185">Reference proteome</keyword>
<feature type="compositionally biased region" description="Low complexity" evidence="1">
    <location>
        <begin position="23"/>
        <end position="40"/>
    </location>
</feature>
<dbReference type="InterPro" id="IPR000601">
    <property type="entry name" value="PKD_dom"/>
</dbReference>
<dbReference type="InterPro" id="IPR035986">
    <property type="entry name" value="PKD_dom_sf"/>
</dbReference>
<dbReference type="RefSeq" id="WP_266499059.1">
    <property type="nucleotide sequence ID" value="NZ_CP108036.1"/>
</dbReference>
<keyword evidence="2" id="KW-0732">Signal</keyword>
<evidence type="ECO:0000259" key="3">
    <source>
        <dbReference type="PROSITE" id="PS50093"/>
    </source>
</evidence>
<reference evidence="4" key="1">
    <citation type="submission" date="2022-10" db="EMBL/GenBank/DDBJ databases">
        <title>The complete genomes of actinobacterial strains from the NBC collection.</title>
        <authorList>
            <person name="Joergensen T.S."/>
            <person name="Alvarez Arevalo M."/>
            <person name="Sterndorff E.B."/>
            <person name="Faurdal D."/>
            <person name="Vuksanovic O."/>
            <person name="Mourched A.-S."/>
            <person name="Charusanti P."/>
            <person name="Shaw S."/>
            <person name="Blin K."/>
            <person name="Weber T."/>
        </authorList>
    </citation>
    <scope>NUCLEOTIDE SEQUENCE</scope>
    <source>
        <strain evidence="4">NBC_00303</strain>
    </source>
</reference>
<feature type="chain" id="PRO_5046567211" evidence="2">
    <location>
        <begin position="20"/>
        <end position="542"/>
    </location>
</feature>
<dbReference type="SUPFAM" id="SSF49299">
    <property type="entry name" value="PKD domain"/>
    <property type="match status" value="1"/>
</dbReference>
<dbReference type="Gene3D" id="2.60.40.10">
    <property type="entry name" value="Immunoglobulins"/>
    <property type="match status" value="1"/>
</dbReference>
<feature type="region of interest" description="Disordered" evidence="1">
    <location>
        <begin position="15"/>
        <end position="40"/>
    </location>
</feature>